<feature type="compositionally biased region" description="Low complexity" evidence="4">
    <location>
        <begin position="1214"/>
        <end position="1223"/>
    </location>
</feature>
<name>A0A8H7H0T5_9AGAM</name>
<feature type="compositionally biased region" description="Low complexity" evidence="4">
    <location>
        <begin position="831"/>
        <end position="845"/>
    </location>
</feature>
<feature type="region of interest" description="Disordered" evidence="4">
    <location>
        <begin position="1081"/>
        <end position="1198"/>
    </location>
</feature>
<feature type="domain" description="Carbohydrate kinase FGGY C-terminal" evidence="6">
    <location>
        <begin position="359"/>
        <end position="570"/>
    </location>
</feature>
<gene>
    <name evidence="7" type="ORF">RHS04_08876</name>
</gene>
<feature type="compositionally biased region" description="Low complexity" evidence="4">
    <location>
        <begin position="905"/>
        <end position="915"/>
    </location>
</feature>
<feature type="compositionally biased region" description="Low complexity" evidence="4">
    <location>
        <begin position="991"/>
        <end position="1022"/>
    </location>
</feature>
<dbReference type="GO" id="GO:0005737">
    <property type="term" value="C:cytoplasm"/>
    <property type="evidence" value="ECO:0007669"/>
    <property type="project" value="TreeGrafter"/>
</dbReference>
<dbReference type="CDD" id="cd07782">
    <property type="entry name" value="ASKHA_NBD_FGGY_D-RBK"/>
    <property type="match status" value="1"/>
</dbReference>
<dbReference type="SUPFAM" id="SSF53067">
    <property type="entry name" value="Actin-like ATPase domain"/>
    <property type="match status" value="2"/>
</dbReference>
<dbReference type="AlphaFoldDB" id="A0A8H7H0T5"/>
<dbReference type="GO" id="GO:0019150">
    <property type="term" value="F:D-ribulokinase activity"/>
    <property type="evidence" value="ECO:0007669"/>
    <property type="project" value="TreeGrafter"/>
</dbReference>
<feature type="compositionally biased region" description="Polar residues" evidence="4">
    <location>
        <begin position="971"/>
        <end position="990"/>
    </location>
</feature>
<keyword evidence="3 7" id="KW-0418">Kinase</keyword>
<evidence type="ECO:0000259" key="5">
    <source>
        <dbReference type="Pfam" id="PF00370"/>
    </source>
</evidence>
<keyword evidence="2" id="KW-0808">Transferase</keyword>
<feature type="compositionally biased region" description="Low complexity" evidence="4">
    <location>
        <begin position="1146"/>
        <end position="1159"/>
    </location>
</feature>
<comment type="caution">
    <text evidence="7">The sequence shown here is derived from an EMBL/GenBank/DDBJ whole genome shotgun (WGS) entry which is preliminary data.</text>
</comment>
<evidence type="ECO:0000256" key="3">
    <source>
        <dbReference type="ARBA" id="ARBA00022777"/>
    </source>
</evidence>
<dbReference type="PANTHER" id="PTHR43435:SF4">
    <property type="entry name" value="FGGY CARBOHYDRATE KINASE DOMAIN-CONTAINING PROTEIN"/>
    <property type="match status" value="1"/>
</dbReference>
<dbReference type="InterPro" id="IPR043129">
    <property type="entry name" value="ATPase_NBD"/>
</dbReference>
<dbReference type="InterPro" id="IPR018484">
    <property type="entry name" value="FGGY_N"/>
</dbReference>
<feature type="compositionally biased region" description="Polar residues" evidence="4">
    <location>
        <begin position="878"/>
        <end position="887"/>
    </location>
</feature>
<feature type="region of interest" description="Disordered" evidence="4">
    <location>
        <begin position="1214"/>
        <end position="1235"/>
    </location>
</feature>
<dbReference type="EMBL" id="JACYCC010000299">
    <property type="protein sequence ID" value="KAF8669438.1"/>
    <property type="molecule type" value="Genomic_DNA"/>
</dbReference>
<dbReference type="PANTHER" id="PTHR43435">
    <property type="entry name" value="RIBULOKINASE"/>
    <property type="match status" value="1"/>
</dbReference>
<evidence type="ECO:0000256" key="4">
    <source>
        <dbReference type="SAM" id="MobiDB-lite"/>
    </source>
</evidence>
<reference evidence="7" key="1">
    <citation type="submission" date="2020-09" db="EMBL/GenBank/DDBJ databases">
        <title>Comparative genome analyses of four rice-infecting Rhizoctonia solani isolates reveal extensive enrichment of homogalacturonan modification genes.</title>
        <authorList>
            <person name="Lee D.-Y."/>
            <person name="Jeon J."/>
            <person name="Kim K.-T."/>
            <person name="Cheong K."/>
            <person name="Song H."/>
            <person name="Choi G."/>
            <person name="Ko J."/>
            <person name="Opiyo S.O."/>
            <person name="Zuo S."/>
            <person name="Madhav S."/>
            <person name="Lee Y.-H."/>
            <person name="Wang G.-L."/>
        </authorList>
    </citation>
    <scope>NUCLEOTIDE SEQUENCE</scope>
    <source>
        <strain evidence="7">AG1-IA YN-7</strain>
    </source>
</reference>
<dbReference type="InterPro" id="IPR006003">
    <property type="entry name" value="FGGY_RbtK-like"/>
</dbReference>
<dbReference type="InterPro" id="IPR018485">
    <property type="entry name" value="FGGY_C"/>
</dbReference>
<organism evidence="7 8">
    <name type="scientific">Rhizoctonia solani</name>
    <dbReference type="NCBI Taxonomy" id="456999"/>
    <lineage>
        <taxon>Eukaryota</taxon>
        <taxon>Fungi</taxon>
        <taxon>Dikarya</taxon>
        <taxon>Basidiomycota</taxon>
        <taxon>Agaricomycotina</taxon>
        <taxon>Agaricomycetes</taxon>
        <taxon>Cantharellales</taxon>
        <taxon>Ceratobasidiaceae</taxon>
        <taxon>Rhizoctonia</taxon>
    </lineage>
</organism>
<evidence type="ECO:0000256" key="1">
    <source>
        <dbReference type="ARBA" id="ARBA00009156"/>
    </source>
</evidence>
<dbReference type="NCBIfam" id="TIGR01315">
    <property type="entry name" value="5C_CHO_kinase"/>
    <property type="match status" value="1"/>
</dbReference>
<comment type="similarity">
    <text evidence="1">Belongs to the FGGY kinase family.</text>
</comment>
<dbReference type="Pfam" id="PF02782">
    <property type="entry name" value="FGGY_C"/>
    <property type="match status" value="1"/>
</dbReference>
<protein>
    <submittedName>
        <fullName evidence="7">Pentulose kinase</fullName>
    </submittedName>
</protein>
<dbReference type="Pfam" id="PF00370">
    <property type="entry name" value="FGGY_N"/>
    <property type="match status" value="1"/>
</dbReference>
<feature type="region of interest" description="Disordered" evidence="4">
    <location>
        <begin position="860"/>
        <end position="924"/>
    </location>
</feature>
<dbReference type="Gene3D" id="1.20.58.2240">
    <property type="match status" value="1"/>
</dbReference>
<accession>A0A8H7H0T5</accession>
<dbReference type="Proteomes" id="UP000650582">
    <property type="component" value="Unassembled WGS sequence"/>
</dbReference>
<dbReference type="GO" id="GO:0019321">
    <property type="term" value="P:pentose metabolic process"/>
    <property type="evidence" value="ECO:0007669"/>
    <property type="project" value="TreeGrafter"/>
</dbReference>
<evidence type="ECO:0000313" key="8">
    <source>
        <dbReference type="Proteomes" id="UP000650582"/>
    </source>
</evidence>
<evidence type="ECO:0000256" key="2">
    <source>
        <dbReference type="ARBA" id="ARBA00022679"/>
    </source>
</evidence>
<feature type="region of interest" description="Disordered" evidence="4">
    <location>
        <begin position="824"/>
        <end position="848"/>
    </location>
</feature>
<evidence type="ECO:0000259" key="6">
    <source>
        <dbReference type="Pfam" id="PF02782"/>
    </source>
</evidence>
<feature type="region of interest" description="Disordered" evidence="4">
    <location>
        <begin position="960"/>
        <end position="1045"/>
    </location>
</feature>
<evidence type="ECO:0000313" key="7">
    <source>
        <dbReference type="EMBL" id="KAF8669438.1"/>
    </source>
</evidence>
<dbReference type="Gene3D" id="3.30.420.40">
    <property type="match status" value="1"/>
</dbReference>
<proteinExistence type="inferred from homology"/>
<feature type="domain" description="Carbohydrate kinase FGGY N-terminal" evidence="5">
    <location>
        <begin position="56"/>
        <end position="227"/>
    </location>
</feature>
<sequence>MESQSHLINNKLIDSLRDLGSPAVVELEPTTPSSRMQAGMKIARVYKLIYRRRVTGTGSARAALVSPTGQLLASSTQATTTWRSDTDARIFEQSTTEIWKQICIATRECLAAAKVSPSDVAGIGFDATCSLAVTNRQGEPVCVTGGKELGGTGERNIVLWADHRAEEEAGIINSSGAVVLDYVGGTMSLEMEIPKILWLSRHMSPEKFAQCQFFDLPDWLTYKSTGSQARSTCSLTCKCSFVPPGATEAAHGWVPEFFRKIGLGSLVDDGFAALGGWGVTAPSDKNGDPGIVLTAGQPVGHGLTKQAAEELGLVEGTPVGSAVIDAYAGWIGTVAARYKTKSGEELSPAPGLEASGERLAAVAGTSTCHVIQSPKGIFVPGVWGPYKNAVFPGWWMNEGGQSSTGQLIDFVLTTHAAYPRLQALAKEQQKSVHVVLAEKLEALRLEAGADSLVELTKDVHFYPDLHGNRSPLADPQMRGSIVGLKLDSGLGDLALKFNVTLEAIALQTRHIVETMNARGHTVRSIFMSGGQAANTKLMQLFADTIGVPVILPQSHSAAVVLGAAMLGRFAAEVVAMGRGMRAVARDAAARPVTNQIGQSESGPLYAHIITASRSDRQSYAGQKVAEEASEKTKEDLWKIMVEMTPPGTEVHPKASPKESKLLDAKYSIFLEAIDIQRRWRREMAAAGHEKRKEDMMKHKDRVMIGTRRQQHNETRASAAVSRERRTGCVDACHVGVDMSAKGRGDLQPKRATSIENLARAEVVEAVGRGITLYADAHCGMLTQRLSWLVAPGRVLDLSRERPTSTPPPSSYSYSYSCSTTPLACSSEHTTPHSSRPTTPTPRGTPIYGRFSMSVRALPAVPGASSSTTTLSPPGLDSRSASVSSLATNPAIRPLPALPPSHSQVSLAATTTSASTVRPLPVPQPAANMSTASLLSIDEAPLGSAGAPVRDPVEENSCLGDRTVNVLAPPRTVSNQDLSGHGSASDSQLQPTATTTEASQSTATLHPTSSASPASSVQPSPTSNSASTQPSPITPSRPSPLARLNRKKRQLSRDLLKFGESADSLAVPTPSGVDFEMIPQHHMQTQQQHLSGAQSPTKNAQPPTPGKPPRLNLGLFSSRARKESNVGGVVSSRRPSTPGSGGLFMRSGSAGSEASTTTTEDPTLLGPNANSVRKRGSTTTGMFRSPSPSSGPGAVGMRKAASAGAGPIVSAASNDLSSSAAGSSTETPALSCDKPNALAQPTKPLKLKSQAQGLLNTAIGIGMSLGGRGSINVMPTSP</sequence>
<feature type="compositionally biased region" description="Polar residues" evidence="4">
    <location>
        <begin position="1081"/>
        <end position="1100"/>
    </location>
</feature>